<evidence type="ECO:0008006" key="4">
    <source>
        <dbReference type="Google" id="ProtNLM"/>
    </source>
</evidence>
<dbReference type="EMBL" id="JPKY01000035">
    <property type="protein sequence ID" value="KFH45219.1"/>
    <property type="molecule type" value="Genomic_DNA"/>
</dbReference>
<dbReference type="STRING" id="857340.A0A086T787"/>
<feature type="region of interest" description="Disordered" evidence="1">
    <location>
        <begin position="353"/>
        <end position="496"/>
    </location>
</feature>
<keyword evidence="3" id="KW-1185">Reference proteome</keyword>
<dbReference type="Gene3D" id="1.10.20.10">
    <property type="entry name" value="Histone, subunit A"/>
    <property type="match status" value="1"/>
</dbReference>
<comment type="caution">
    <text evidence="2">The sequence shown here is derived from an EMBL/GenBank/DDBJ whole genome shotgun (WGS) entry which is preliminary data.</text>
</comment>
<dbReference type="GO" id="GO:0046982">
    <property type="term" value="F:protein heterodimerization activity"/>
    <property type="evidence" value="ECO:0007669"/>
    <property type="project" value="InterPro"/>
</dbReference>
<dbReference type="HOGENOM" id="CLU_002983_1_0_1"/>
<feature type="compositionally biased region" description="Low complexity" evidence="1">
    <location>
        <begin position="871"/>
        <end position="911"/>
    </location>
</feature>
<dbReference type="Proteomes" id="UP000029964">
    <property type="component" value="Unassembled WGS sequence"/>
</dbReference>
<feature type="region of interest" description="Disordered" evidence="1">
    <location>
        <begin position="1040"/>
        <end position="1330"/>
    </location>
</feature>
<evidence type="ECO:0000313" key="2">
    <source>
        <dbReference type="EMBL" id="KFH45219.1"/>
    </source>
</evidence>
<feature type="region of interest" description="Disordered" evidence="1">
    <location>
        <begin position="530"/>
        <end position="1026"/>
    </location>
</feature>
<accession>A0A086T787</accession>
<feature type="compositionally biased region" description="Polar residues" evidence="1">
    <location>
        <begin position="550"/>
        <end position="561"/>
    </location>
</feature>
<feature type="compositionally biased region" description="Basic and acidic residues" evidence="1">
    <location>
        <begin position="840"/>
        <end position="853"/>
    </location>
</feature>
<feature type="compositionally biased region" description="Low complexity" evidence="1">
    <location>
        <begin position="413"/>
        <end position="429"/>
    </location>
</feature>
<feature type="compositionally biased region" description="Polar residues" evidence="1">
    <location>
        <begin position="827"/>
        <end position="838"/>
    </location>
</feature>
<feature type="compositionally biased region" description="Low complexity" evidence="1">
    <location>
        <begin position="604"/>
        <end position="614"/>
    </location>
</feature>
<organism evidence="2 3">
    <name type="scientific">Hapsidospora chrysogenum (strain ATCC 11550 / CBS 779.69 / DSM 880 / IAM 14645 / JCM 23072 / IMI 49137)</name>
    <name type="common">Acremonium chrysogenum</name>
    <dbReference type="NCBI Taxonomy" id="857340"/>
    <lineage>
        <taxon>Eukaryota</taxon>
        <taxon>Fungi</taxon>
        <taxon>Dikarya</taxon>
        <taxon>Ascomycota</taxon>
        <taxon>Pezizomycotina</taxon>
        <taxon>Sordariomycetes</taxon>
        <taxon>Hypocreomycetidae</taxon>
        <taxon>Hypocreales</taxon>
        <taxon>Bionectriaceae</taxon>
        <taxon>Hapsidospora</taxon>
    </lineage>
</organism>
<feature type="compositionally biased region" description="Low complexity" evidence="1">
    <location>
        <begin position="690"/>
        <end position="710"/>
    </location>
</feature>
<dbReference type="InterPro" id="IPR009072">
    <property type="entry name" value="Histone-fold"/>
</dbReference>
<feature type="compositionally biased region" description="Low complexity" evidence="1">
    <location>
        <begin position="785"/>
        <end position="800"/>
    </location>
</feature>
<feature type="compositionally biased region" description="Polar residues" evidence="1">
    <location>
        <begin position="856"/>
        <end position="870"/>
    </location>
</feature>
<protein>
    <recommendedName>
        <fullName evidence="4">Flo11</fullName>
    </recommendedName>
</protein>
<gene>
    <name evidence="2" type="ORF">ACRE_039700</name>
</gene>
<feature type="compositionally biased region" description="Polar residues" evidence="1">
    <location>
        <begin position="1206"/>
        <end position="1220"/>
    </location>
</feature>
<dbReference type="OrthoDB" id="5382203at2759"/>
<feature type="compositionally biased region" description="Acidic residues" evidence="1">
    <location>
        <begin position="1118"/>
        <end position="1128"/>
    </location>
</feature>
<proteinExistence type="predicted"/>
<reference evidence="3" key="1">
    <citation type="journal article" date="2014" name="Genome Announc.">
        <title>Genome sequence and annotation of Acremonium chrysogenum, producer of the beta-lactam antibiotic cephalosporin C.</title>
        <authorList>
            <person name="Terfehr D."/>
            <person name="Dahlmann T.A."/>
            <person name="Specht T."/>
            <person name="Zadra I."/>
            <person name="Kuernsteiner H."/>
            <person name="Kueck U."/>
        </authorList>
    </citation>
    <scope>NUCLEOTIDE SEQUENCE [LARGE SCALE GENOMIC DNA]</scope>
    <source>
        <strain evidence="3">ATCC 11550 / CBS 779.69 / DSM 880 / IAM 14645 / JCM 23072 / IMI 49137</strain>
    </source>
</reference>
<sequence length="1330" mass="143195">MTSSIPDHSVVRSPSLASPRMPRSRTQSISSDRPSTIGLGLVSPPSAVTPEAAFIASSAASQIVTNDHDSHADSWYDDTGMLPPGETALVTPSALQLVNNFLDQLLFSFLQASKATTLSALRPAVTEVLKPKLAKDAINNADEELREYLGGGDEDDFVHPCGADPCRDWDLELVWKRTRLRCMVYSSLGDMEEEEEDEYMEQEHLEIGADEQISDVITPAVAIFLTSVLEYMGELTLTVAGQAAFLRMRNTYEKELKDGTRSPTDIADRIVVGEADMERVALDRTLGRLWRGWKKRIRAPPSVEFSSRPYSRASIGHLRHGSNVTDVHTPRLDAGEEEMVSRQDLEETLAEANGAEAKGSAAASSEPLDPVQIPLPMGENDVDEIEVPGLAYNSDDEEEEEEVEEVPSRRPKSFLFSPTLLSPSAASGPLRHRRSSSVPVVRSRHFVTPEPQAQLVAETTDPSGNDKEKEILKEEAIAQQPGEEPTSRAEKADATQNAQIKVRPAFATIDTNAHAVEAIGVARTTDEKIREAEPDIDTDTYEKAEIRTSARVSVASTSPTASDGDAKRTGRRSSARIVDVAGPRAPGSGSPLMDPMEAAHRRSLSLSRASESSSPTVSEDPLKSRVAENGARASAVTSPLRTSVDRARPSFHNTSTLTISESEEESDHHQQPAKRGNAFEAPSTGTITETSPRAKSSSSSTVKALKSSPSRQQPTAAPNAKVTILNTSSSAGPFIDESIPEVPVRAPGRHSSKPDAGSGRHSGQHSRRRRDSEDTTLYPVHSNASQRQTHTSGSSSSSTRLKPMRTSEEQTPTRAESFARNFEELIHSNQTITYTLTPENMRDMDSKGEEARPGDWSQSSSTTATDARGTSSSRIVGVSSRSPSENIGHKPSPVTVPSPSKHTSMSSSRKSAGPRASVPISPAGPKSPKLPASLARDARVPTDSTADFAAFIKSTGPAGDTQPPPVRNPGPGSAKTSLDSRRVSQTSNRNRYQPRDAAVESRGDNSDLIDFIRQGPPGASVQRIPRHVAPFRNTMDSEQMTAAAGGRAVDATIPEVRNSETSTNMTETSSMPSTINSSSALLKHKQKPAQQHGNMFDEDDMIPKRKQRRVRDPYAIDFSDEEDDDDELLMTPPPPPKKKEESLAEFLRNCEPPPEPMETPISQKMPKKKASAPSLMGRLARAGFGREPKEAANGANGKPTLAPESRSLSSRVGTSNSGSARTAHVPIQVNMPSGYDKYGPIEGRSGGAVPRNMMAPGGATGSGRVPMKKFEPRDATHPVSRSSTADLAAFLRDSEPPPSSVAPLGRAGTAAEESGSSFSKAFARRFARSP</sequence>
<feature type="compositionally biased region" description="Basic and acidic residues" evidence="1">
    <location>
        <begin position="464"/>
        <end position="476"/>
    </location>
</feature>
<evidence type="ECO:0000256" key="1">
    <source>
        <dbReference type="SAM" id="MobiDB-lite"/>
    </source>
</evidence>
<feature type="compositionally biased region" description="Low complexity" evidence="1">
    <location>
        <begin position="1059"/>
        <end position="1079"/>
    </location>
</feature>
<feature type="region of interest" description="Disordered" evidence="1">
    <location>
        <begin position="1"/>
        <end position="36"/>
    </location>
</feature>
<feature type="compositionally biased region" description="Acidic residues" evidence="1">
    <location>
        <begin position="394"/>
        <end position="405"/>
    </location>
</feature>
<feature type="compositionally biased region" description="Basic and acidic residues" evidence="1">
    <location>
        <begin position="993"/>
        <end position="1005"/>
    </location>
</feature>
<feature type="compositionally biased region" description="Low complexity" evidence="1">
    <location>
        <begin position="353"/>
        <end position="366"/>
    </location>
</feature>
<evidence type="ECO:0000313" key="3">
    <source>
        <dbReference type="Proteomes" id="UP000029964"/>
    </source>
</evidence>
<feature type="compositionally biased region" description="Polar residues" evidence="1">
    <location>
        <begin position="24"/>
        <end position="34"/>
    </location>
</feature>
<name>A0A086T787_HAPC1</name>